<protein>
    <recommendedName>
        <fullName evidence="3">V-SNARE coiled-coil homology domain-containing protein</fullName>
    </recommendedName>
</protein>
<accession>A0A6V7VBM1</accession>
<dbReference type="PRINTS" id="PR00219">
    <property type="entry name" value="SYNAPTOBREVN"/>
</dbReference>
<feature type="domain" description="V-SNARE coiled-coil homology" evidence="3">
    <location>
        <begin position="14"/>
        <end position="74"/>
    </location>
</feature>
<dbReference type="GO" id="GO:0016192">
    <property type="term" value="P:vesicle-mediated transport"/>
    <property type="evidence" value="ECO:0007669"/>
    <property type="project" value="InterPro"/>
</dbReference>
<dbReference type="GO" id="GO:0016020">
    <property type="term" value="C:membrane"/>
    <property type="evidence" value="ECO:0007669"/>
    <property type="project" value="InterPro"/>
</dbReference>
<keyword evidence="2" id="KW-0812">Transmembrane</keyword>
<dbReference type="Proteomes" id="UP000580250">
    <property type="component" value="Unassembled WGS sequence"/>
</dbReference>
<dbReference type="EMBL" id="CAJEWN010000189">
    <property type="protein sequence ID" value="CAD2171724.1"/>
    <property type="molecule type" value="Genomic_DNA"/>
</dbReference>
<comment type="caution">
    <text evidence="4">The sequence shown here is derived from an EMBL/GenBank/DDBJ whole genome shotgun (WGS) entry which is preliminary data.</text>
</comment>
<sequence>MDPPPNNQANTNRKIEQVQRQLQDVTSVMSDNMTRIMDRGGRLDSLEQQSDALQESAHTFTQTGQQLRRTMWLRNLKWTIIFVAILVILFIMGVFIILHMLKVI</sequence>
<dbReference type="Pfam" id="PF00957">
    <property type="entry name" value="Synaptobrevin"/>
    <property type="match status" value="1"/>
</dbReference>
<keyword evidence="2" id="KW-1133">Transmembrane helix</keyword>
<dbReference type="PROSITE" id="PS50892">
    <property type="entry name" value="V_SNARE"/>
    <property type="match status" value="1"/>
</dbReference>
<evidence type="ECO:0000259" key="3">
    <source>
        <dbReference type="PROSITE" id="PS50892"/>
    </source>
</evidence>
<dbReference type="PANTHER" id="PTHR45701">
    <property type="entry name" value="SYNAPTOBREVIN FAMILY MEMBER"/>
    <property type="match status" value="1"/>
</dbReference>
<keyword evidence="1" id="KW-0175">Coiled coil</keyword>
<keyword evidence="2" id="KW-0472">Membrane</keyword>
<name>A0A6V7VBM1_MELEN</name>
<dbReference type="OrthoDB" id="190375at2759"/>
<reference evidence="4 5" key="1">
    <citation type="submission" date="2020-08" db="EMBL/GenBank/DDBJ databases">
        <authorList>
            <person name="Koutsovoulos G."/>
            <person name="Danchin GJ E."/>
        </authorList>
    </citation>
    <scope>NUCLEOTIDE SEQUENCE [LARGE SCALE GENOMIC DNA]</scope>
</reference>
<evidence type="ECO:0000256" key="1">
    <source>
        <dbReference type="PROSITE-ProRule" id="PRU00290"/>
    </source>
</evidence>
<evidence type="ECO:0000313" key="5">
    <source>
        <dbReference type="Proteomes" id="UP000580250"/>
    </source>
</evidence>
<evidence type="ECO:0000256" key="2">
    <source>
        <dbReference type="SAM" id="Phobius"/>
    </source>
</evidence>
<feature type="transmembrane region" description="Helical" evidence="2">
    <location>
        <begin position="78"/>
        <end position="101"/>
    </location>
</feature>
<proteinExistence type="predicted"/>
<dbReference type="AlphaFoldDB" id="A0A6V7VBM1"/>
<evidence type="ECO:0000313" key="4">
    <source>
        <dbReference type="EMBL" id="CAD2171724.1"/>
    </source>
</evidence>
<dbReference type="PIRSF" id="PIRSF005409">
    <property type="entry name" value="Synaptobrevin_euk"/>
    <property type="match status" value="1"/>
</dbReference>
<gene>
    <name evidence="4" type="ORF">MENT_LOCUS23233</name>
</gene>
<dbReference type="SUPFAM" id="SSF58038">
    <property type="entry name" value="SNARE fusion complex"/>
    <property type="match status" value="1"/>
</dbReference>
<dbReference type="InterPro" id="IPR016444">
    <property type="entry name" value="Synaptobrevin/VAMP"/>
</dbReference>
<dbReference type="InterPro" id="IPR042855">
    <property type="entry name" value="V_SNARE_CC"/>
</dbReference>
<dbReference type="Gene3D" id="1.20.5.110">
    <property type="match status" value="1"/>
</dbReference>
<organism evidence="4 5">
    <name type="scientific">Meloidogyne enterolobii</name>
    <name type="common">Root-knot nematode worm</name>
    <name type="synonym">Meloidogyne mayaguensis</name>
    <dbReference type="NCBI Taxonomy" id="390850"/>
    <lineage>
        <taxon>Eukaryota</taxon>
        <taxon>Metazoa</taxon>
        <taxon>Ecdysozoa</taxon>
        <taxon>Nematoda</taxon>
        <taxon>Chromadorea</taxon>
        <taxon>Rhabditida</taxon>
        <taxon>Tylenchina</taxon>
        <taxon>Tylenchomorpha</taxon>
        <taxon>Tylenchoidea</taxon>
        <taxon>Meloidogynidae</taxon>
        <taxon>Meloidogyninae</taxon>
        <taxon>Meloidogyne</taxon>
    </lineage>
</organism>
<dbReference type="InterPro" id="IPR001388">
    <property type="entry name" value="Synaptobrevin-like"/>
</dbReference>